<dbReference type="PROSITE" id="PS51257">
    <property type="entry name" value="PROKAR_LIPOPROTEIN"/>
    <property type="match status" value="1"/>
</dbReference>
<name>A0A4V2F2D6_9BURK</name>
<keyword evidence="2" id="KW-0732">Signal</keyword>
<feature type="chain" id="PRO_5020814626" evidence="2">
    <location>
        <begin position="25"/>
        <end position="324"/>
    </location>
</feature>
<sequence>MNHRTWLAAFCVAASACVPAAAGAQDKYPSQPIRILVGFPPGSSTDVGTRLVAGKLAAELGQSVVVENRPGASSDIAARAAANAPADGYTLFVVTIANAINSSSRNPDLVDVVKSFAPVGLVGNVPNVLVAHPSRNLKSVDDLIRAAKARPGGITFASSGNGTSPHLAGELFASKAGVQLLHVPYRGSSPAMADLLGGQVAIMFAPASTALPHIQSGKLVALAAASKDRIAALPDLKTLSELGLKDFDTSVWFGLAAPEGTPEAVRRRLSAAIQSALDTPDLRAQFRAQGIEPFKAGPEETARYIRAEVDKWAEVMQAAGVKLE</sequence>
<accession>A0A4V2F2D6</accession>
<comment type="similarity">
    <text evidence="1">Belongs to the UPF0065 (bug) family.</text>
</comment>
<dbReference type="EMBL" id="SGXC01000004">
    <property type="protein sequence ID" value="RZS77162.1"/>
    <property type="molecule type" value="Genomic_DNA"/>
</dbReference>
<proteinExistence type="inferred from homology"/>
<dbReference type="PANTHER" id="PTHR42928">
    <property type="entry name" value="TRICARBOXYLATE-BINDING PROTEIN"/>
    <property type="match status" value="1"/>
</dbReference>
<keyword evidence="3" id="KW-0675">Receptor</keyword>
<dbReference type="SUPFAM" id="SSF53850">
    <property type="entry name" value="Periplasmic binding protein-like II"/>
    <property type="match status" value="1"/>
</dbReference>
<organism evidence="3 4">
    <name type="scientific">Pigmentiphaga kullae</name>
    <dbReference type="NCBI Taxonomy" id="151784"/>
    <lineage>
        <taxon>Bacteria</taxon>
        <taxon>Pseudomonadati</taxon>
        <taxon>Pseudomonadota</taxon>
        <taxon>Betaproteobacteria</taxon>
        <taxon>Burkholderiales</taxon>
        <taxon>Alcaligenaceae</taxon>
        <taxon>Pigmentiphaga</taxon>
    </lineage>
</organism>
<reference evidence="3 4" key="1">
    <citation type="submission" date="2019-02" db="EMBL/GenBank/DDBJ databases">
        <title>Genomic Encyclopedia of Type Strains, Phase IV (KMG-IV): sequencing the most valuable type-strain genomes for metagenomic binning, comparative biology and taxonomic classification.</title>
        <authorList>
            <person name="Goeker M."/>
        </authorList>
    </citation>
    <scope>NUCLEOTIDE SEQUENCE [LARGE SCALE GENOMIC DNA]</scope>
    <source>
        <strain evidence="3 4">K24</strain>
    </source>
</reference>
<evidence type="ECO:0000313" key="4">
    <source>
        <dbReference type="Proteomes" id="UP000292445"/>
    </source>
</evidence>
<dbReference type="OrthoDB" id="8839277at2"/>
<evidence type="ECO:0000256" key="2">
    <source>
        <dbReference type="SAM" id="SignalP"/>
    </source>
</evidence>
<dbReference type="InterPro" id="IPR005064">
    <property type="entry name" value="BUG"/>
</dbReference>
<evidence type="ECO:0000313" key="3">
    <source>
        <dbReference type="EMBL" id="RZS77162.1"/>
    </source>
</evidence>
<dbReference type="PIRSF" id="PIRSF017082">
    <property type="entry name" value="YflP"/>
    <property type="match status" value="1"/>
</dbReference>
<dbReference type="Gene3D" id="3.40.190.150">
    <property type="entry name" value="Bordetella uptake gene, domain 1"/>
    <property type="match status" value="1"/>
</dbReference>
<evidence type="ECO:0000256" key="1">
    <source>
        <dbReference type="ARBA" id="ARBA00006987"/>
    </source>
</evidence>
<dbReference type="CDD" id="cd13578">
    <property type="entry name" value="PBP2_Bug27"/>
    <property type="match status" value="1"/>
</dbReference>
<comment type="caution">
    <text evidence="3">The sequence shown here is derived from an EMBL/GenBank/DDBJ whole genome shotgun (WGS) entry which is preliminary data.</text>
</comment>
<dbReference type="AlphaFoldDB" id="A0A4V2F2D6"/>
<keyword evidence="4" id="KW-1185">Reference proteome</keyword>
<dbReference type="RefSeq" id="WP_130362203.1">
    <property type="nucleotide sequence ID" value="NZ_SGXC01000004.1"/>
</dbReference>
<dbReference type="InterPro" id="IPR042100">
    <property type="entry name" value="Bug_dom1"/>
</dbReference>
<dbReference type="Gene3D" id="3.40.190.10">
    <property type="entry name" value="Periplasmic binding protein-like II"/>
    <property type="match status" value="1"/>
</dbReference>
<dbReference type="Proteomes" id="UP000292445">
    <property type="component" value="Unassembled WGS sequence"/>
</dbReference>
<dbReference type="Pfam" id="PF03401">
    <property type="entry name" value="TctC"/>
    <property type="match status" value="1"/>
</dbReference>
<feature type="signal peptide" evidence="2">
    <location>
        <begin position="1"/>
        <end position="24"/>
    </location>
</feature>
<protein>
    <submittedName>
        <fullName evidence="3">Tripartite-type tricarboxylate transporter receptor subunit TctC</fullName>
    </submittedName>
</protein>
<gene>
    <name evidence="3" type="ORF">EV675_5890</name>
</gene>
<dbReference type="PANTHER" id="PTHR42928:SF5">
    <property type="entry name" value="BLR1237 PROTEIN"/>
    <property type="match status" value="1"/>
</dbReference>